<feature type="domain" description="PhoU" evidence="8">
    <location>
        <begin position="18"/>
        <end position="104"/>
    </location>
</feature>
<dbReference type="NCBIfam" id="TIGR02135">
    <property type="entry name" value="phoU_full"/>
    <property type="match status" value="1"/>
</dbReference>
<comment type="function">
    <text evidence="7">Plays a role in the regulation of phosphate uptake.</text>
</comment>
<organism evidence="9 10">
    <name type="scientific">Halocatena salina</name>
    <dbReference type="NCBI Taxonomy" id="2934340"/>
    <lineage>
        <taxon>Archaea</taxon>
        <taxon>Methanobacteriati</taxon>
        <taxon>Methanobacteriota</taxon>
        <taxon>Stenosarchaea group</taxon>
        <taxon>Halobacteria</taxon>
        <taxon>Halobacteriales</taxon>
        <taxon>Natronomonadaceae</taxon>
        <taxon>Halocatena</taxon>
    </lineage>
</organism>
<dbReference type="SUPFAM" id="SSF109755">
    <property type="entry name" value="PhoU-like"/>
    <property type="match status" value="1"/>
</dbReference>
<dbReference type="GO" id="GO:0005737">
    <property type="term" value="C:cytoplasm"/>
    <property type="evidence" value="ECO:0007669"/>
    <property type="project" value="UniProtKB-SubCell"/>
</dbReference>
<keyword evidence="6 7" id="KW-0592">Phosphate transport</keyword>
<accession>A0A8U0A2P5</accession>
<protein>
    <recommendedName>
        <fullName evidence="7">Phosphate-specific transport system accessory protein PhoU</fullName>
    </recommendedName>
</protein>
<dbReference type="Proteomes" id="UP000831768">
    <property type="component" value="Chromosome"/>
</dbReference>
<reference evidence="9" key="1">
    <citation type="submission" date="2022-04" db="EMBL/GenBank/DDBJ databases">
        <title>Halocatena sp. nov., isolated from a salt lake.</title>
        <authorList>
            <person name="Cui H.-L."/>
        </authorList>
    </citation>
    <scope>NUCLEOTIDE SEQUENCE</scope>
    <source>
        <strain evidence="9">AD-1</strain>
    </source>
</reference>
<name>A0A8U0A2P5_9EURY</name>
<dbReference type="InterPro" id="IPR038078">
    <property type="entry name" value="PhoU-like_sf"/>
</dbReference>
<evidence type="ECO:0000256" key="1">
    <source>
        <dbReference type="ARBA" id="ARBA00004496"/>
    </source>
</evidence>
<proteinExistence type="inferred from homology"/>
<dbReference type="RefSeq" id="WP_247993369.1">
    <property type="nucleotide sequence ID" value="NZ_CP096019.1"/>
</dbReference>
<dbReference type="Gene3D" id="1.20.58.220">
    <property type="entry name" value="Phosphate transport system protein phou homolog 2, domain 2"/>
    <property type="match status" value="1"/>
</dbReference>
<dbReference type="EMBL" id="CP096019">
    <property type="protein sequence ID" value="UPM42698.1"/>
    <property type="molecule type" value="Genomic_DNA"/>
</dbReference>
<evidence type="ECO:0000256" key="4">
    <source>
        <dbReference type="ARBA" id="ARBA00022448"/>
    </source>
</evidence>
<evidence type="ECO:0000256" key="7">
    <source>
        <dbReference type="PIRNR" id="PIRNR003107"/>
    </source>
</evidence>
<dbReference type="GO" id="GO:0030643">
    <property type="term" value="P:intracellular phosphate ion homeostasis"/>
    <property type="evidence" value="ECO:0007669"/>
    <property type="project" value="InterPro"/>
</dbReference>
<dbReference type="Pfam" id="PF01895">
    <property type="entry name" value="PhoU"/>
    <property type="match status" value="2"/>
</dbReference>
<comment type="subcellular location">
    <subcellularLocation>
        <location evidence="1 7">Cytoplasm</location>
    </subcellularLocation>
</comment>
<keyword evidence="10" id="KW-1185">Reference proteome</keyword>
<evidence type="ECO:0000256" key="5">
    <source>
        <dbReference type="ARBA" id="ARBA00022490"/>
    </source>
</evidence>
<dbReference type="AlphaFoldDB" id="A0A8U0A2P5"/>
<dbReference type="GO" id="GO:0045936">
    <property type="term" value="P:negative regulation of phosphate metabolic process"/>
    <property type="evidence" value="ECO:0007669"/>
    <property type="project" value="InterPro"/>
</dbReference>
<dbReference type="InterPro" id="IPR028366">
    <property type="entry name" value="PhoU"/>
</dbReference>
<keyword evidence="5 7" id="KW-0963">Cytoplasm</keyword>
<gene>
    <name evidence="9" type="primary">phoU</name>
    <name evidence="9" type="ORF">MW046_12145</name>
</gene>
<dbReference type="PANTHER" id="PTHR42930:SF3">
    <property type="entry name" value="PHOSPHATE-SPECIFIC TRANSPORT SYSTEM ACCESSORY PROTEIN PHOU"/>
    <property type="match status" value="1"/>
</dbReference>
<keyword evidence="4 7" id="KW-0813">Transport</keyword>
<evidence type="ECO:0000259" key="8">
    <source>
        <dbReference type="Pfam" id="PF01895"/>
    </source>
</evidence>
<dbReference type="GO" id="GO:0006817">
    <property type="term" value="P:phosphate ion transport"/>
    <property type="evidence" value="ECO:0007669"/>
    <property type="project" value="UniProtKB-KW"/>
</dbReference>
<dbReference type="KEGG" id="haad:MW046_12145"/>
<dbReference type="PANTHER" id="PTHR42930">
    <property type="entry name" value="PHOSPHATE-SPECIFIC TRANSPORT SYSTEM ACCESSORY PROTEIN PHOU"/>
    <property type="match status" value="1"/>
</dbReference>
<evidence type="ECO:0000313" key="10">
    <source>
        <dbReference type="Proteomes" id="UP000831768"/>
    </source>
</evidence>
<dbReference type="GeneID" id="71928810"/>
<comment type="similarity">
    <text evidence="2 7">Belongs to the PhoU family.</text>
</comment>
<sequence>MTREQYQQSLETLRENVLDMGELVTDRLDSALSSLATGDETLARTVIEGDEEINDTYLALEQQCVELLALQQPVASDLRLISASFKIITDLERIGDLATNLGEYALAVRQDWPSRVAVDDIGRDALSLLDRSLDAYATQSADACQEIATDDDRIDALCQRANETVVRDLITHEADGDGPWAVEELLDEVSRVLLTIRDIERIADHAVNIAARTLYMIENDPRLIY</sequence>
<dbReference type="FunFam" id="1.20.58.220:FF:000004">
    <property type="entry name" value="Phosphate-specific transport system accessory protein PhoU"/>
    <property type="match status" value="1"/>
</dbReference>
<evidence type="ECO:0000313" key="9">
    <source>
        <dbReference type="EMBL" id="UPM42698.1"/>
    </source>
</evidence>
<feature type="domain" description="PhoU" evidence="8">
    <location>
        <begin position="120"/>
        <end position="212"/>
    </location>
</feature>
<evidence type="ECO:0000256" key="3">
    <source>
        <dbReference type="ARBA" id="ARBA00011738"/>
    </source>
</evidence>
<evidence type="ECO:0000256" key="6">
    <source>
        <dbReference type="ARBA" id="ARBA00022592"/>
    </source>
</evidence>
<comment type="subunit">
    <text evidence="3 7">Homodimer.</text>
</comment>
<dbReference type="InterPro" id="IPR026022">
    <property type="entry name" value="PhoU_dom"/>
</dbReference>
<dbReference type="PIRSF" id="PIRSF003107">
    <property type="entry name" value="PhoU"/>
    <property type="match status" value="1"/>
</dbReference>
<evidence type="ECO:0000256" key="2">
    <source>
        <dbReference type="ARBA" id="ARBA00008107"/>
    </source>
</evidence>